<dbReference type="PANTHER" id="PTHR13929:SF0">
    <property type="entry name" value="UBIA PRENYLTRANSFERASE DOMAIN-CONTAINING PROTEIN 1"/>
    <property type="match status" value="1"/>
</dbReference>
<dbReference type="KEGG" id="sbh:SBI_00217"/>
<evidence type="ECO:0000256" key="2">
    <source>
        <dbReference type="ARBA" id="ARBA00022428"/>
    </source>
</evidence>
<dbReference type="NCBIfam" id="NF004751">
    <property type="entry name" value="PRK06080.1-3"/>
    <property type="match status" value="1"/>
</dbReference>
<feature type="transmembrane region" description="Helical" evidence="8">
    <location>
        <begin position="149"/>
        <end position="169"/>
    </location>
</feature>
<comment type="subcellular location">
    <subcellularLocation>
        <location evidence="8">Cell membrane</location>
        <topology evidence="8">Multi-pass membrane protein</topology>
    </subcellularLocation>
    <subcellularLocation>
        <location evidence="1">Membrane</location>
        <topology evidence="1">Multi-pass membrane protein</topology>
    </subcellularLocation>
</comment>
<keyword evidence="4 8" id="KW-0808">Transferase</keyword>
<dbReference type="Proteomes" id="UP000000377">
    <property type="component" value="Chromosome"/>
</dbReference>
<dbReference type="AlphaFoldDB" id="D7BWI2"/>
<dbReference type="InterPro" id="IPR026046">
    <property type="entry name" value="UBIAD1"/>
</dbReference>
<dbReference type="PIRSF" id="PIRSF005355">
    <property type="entry name" value="UBIAD1"/>
    <property type="match status" value="1"/>
</dbReference>
<comment type="function">
    <text evidence="8">Conversion of 1,4-dihydroxy-2-naphthoate (DHNA) to demethylmenaquinone (DMK).</text>
</comment>
<dbReference type="HAMAP" id="MF_01937">
    <property type="entry name" value="MenA_1"/>
    <property type="match status" value="1"/>
</dbReference>
<dbReference type="EMBL" id="CP002047">
    <property type="protein sequence ID" value="ADI03338.1"/>
    <property type="molecule type" value="Genomic_DNA"/>
</dbReference>
<dbReference type="UniPathway" id="UPA00079">
    <property type="reaction ID" value="UER00168"/>
</dbReference>
<dbReference type="InterPro" id="IPR044878">
    <property type="entry name" value="UbiA_sf"/>
</dbReference>
<dbReference type="eggNOG" id="COG1575">
    <property type="taxonomic scope" value="Bacteria"/>
</dbReference>
<feature type="transmembrane region" description="Helical" evidence="8">
    <location>
        <begin position="175"/>
        <end position="194"/>
    </location>
</feature>
<dbReference type="Pfam" id="PF01040">
    <property type="entry name" value="UbiA"/>
    <property type="match status" value="1"/>
</dbReference>
<dbReference type="PATRIC" id="fig|749414.3.peg.228"/>
<evidence type="ECO:0000256" key="1">
    <source>
        <dbReference type="ARBA" id="ARBA00004141"/>
    </source>
</evidence>
<feature type="transmembrane region" description="Helical" evidence="8">
    <location>
        <begin position="46"/>
        <end position="66"/>
    </location>
</feature>
<dbReference type="GO" id="GO:0046428">
    <property type="term" value="F:1,4-dihydroxy-2-naphthoate polyprenyltransferase activity"/>
    <property type="evidence" value="ECO:0007669"/>
    <property type="project" value="UniProtKB-UniRule"/>
</dbReference>
<feature type="transmembrane region" description="Helical" evidence="8">
    <location>
        <begin position="104"/>
        <end position="137"/>
    </location>
</feature>
<dbReference type="EC" id="2.5.1.74" evidence="8 9"/>
<dbReference type="NCBIfam" id="TIGR00751">
    <property type="entry name" value="menA"/>
    <property type="match status" value="1"/>
</dbReference>
<feature type="transmembrane region" description="Helical" evidence="8">
    <location>
        <begin position="272"/>
        <end position="295"/>
    </location>
</feature>
<evidence type="ECO:0000256" key="9">
    <source>
        <dbReference type="NCBIfam" id="TIGR00751"/>
    </source>
</evidence>
<organism evidence="10 11">
    <name type="scientific">Streptomyces bingchenggensis (strain BCW-1)</name>
    <dbReference type="NCBI Taxonomy" id="749414"/>
    <lineage>
        <taxon>Bacteria</taxon>
        <taxon>Bacillati</taxon>
        <taxon>Actinomycetota</taxon>
        <taxon>Actinomycetes</taxon>
        <taxon>Kitasatosporales</taxon>
        <taxon>Streptomycetaceae</taxon>
        <taxon>Streptomyces</taxon>
    </lineage>
</organism>
<keyword evidence="5 8" id="KW-0812">Transmembrane</keyword>
<keyword evidence="7 8" id="KW-0472">Membrane</keyword>
<evidence type="ECO:0000256" key="4">
    <source>
        <dbReference type="ARBA" id="ARBA00022679"/>
    </source>
</evidence>
<gene>
    <name evidence="8" type="primary">menA</name>
    <name evidence="10" type="ordered locus">SBI_00217</name>
</gene>
<comment type="pathway">
    <text evidence="8">Quinol/quinone metabolism; menaquinone biosynthesis; menaquinol from 1,4-dihydroxy-2-naphthoate: step 1/2.</text>
</comment>
<dbReference type="GO" id="GO:0009234">
    <property type="term" value="P:menaquinone biosynthetic process"/>
    <property type="evidence" value="ECO:0007669"/>
    <property type="project" value="UniProtKB-UniRule"/>
</dbReference>
<proteinExistence type="inferred from homology"/>
<evidence type="ECO:0000256" key="7">
    <source>
        <dbReference type="ARBA" id="ARBA00023136"/>
    </source>
</evidence>
<dbReference type="GO" id="GO:0005886">
    <property type="term" value="C:plasma membrane"/>
    <property type="evidence" value="ECO:0007669"/>
    <property type="project" value="UniProtKB-SubCell"/>
</dbReference>
<protein>
    <recommendedName>
        <fullName evidence="8 9">1,4-dihydroxy-2-naphthoate octaprenyltransferase</fullName>
        <shortName evidence="8">DHNA-octaprenyltransferase</shortName>
        <ecNumber evidence="8 9">2.5.1.74</ecNumber>
    </recommendedName>
</protein>
<feature type="transmembrane region" description="Helical" evidence="8">
    <location>
        <begin position="224"/>
        <end position="252"/>
    </location>
</feature>
<evidence type="ECO:0000256" key="5">
    <source>
        <dbReference type="ARBA" id="ARBA00022692"/>
    </source>
</evidence>
<keyword evidence="3 8" id="KW-1003">Cell membrane</keyword>
<sequence>MTDQRRPARSAARNWLIGARLKTLPATFAPIAVGTAVAHSLGQVSWWRAALTVVFALCFVIGTNFFNDYSDGVRGADTHRVGPLRLVGSGQAAPRQVLRSGMVLYALAALTGVLMAVTISWWLLALTACCALGGWFYTGGSRPYGYRGLGEVSVFLFHGVIAVCATSYIQLGRVPLLALGAAVPIGLLVCALLVTNNLRDIPTDAAAGKITLAVRLGDRRTRMLYVFCVGAAFASGPALAVARPWALLVFAAAPFAVFPLRRVVTGARGADLVAALEHTCLLLLVFGALLAIGLAR</sequence>
<comment type="similarity">
    <text evidence="8">Belongs to the MenA family. Type 1 subfamily.</text>
</comment>
<evidence type="ECO:0000313" key="11">
    <source>
        <dbReference type="Proteomes" id="UP000000377"/>
    </source>
</evidence>
<dbReference type="PANTHER" id="PTHR13929">
    <property type="entry name" value="1,4-DIHYDROXY-2-NAPHTHOATE OCTAPRENYLTRANSFERASE"/>
    <property type="match status" value="1"/>
</dbReference>
<reference evidence="10 11" key="1">
    <citation type="journal article" date="2010" name="J. Bacteriol.">
        <title>Genome sequence of the milbemycin-producing bacterium Streptomyces bingchenggensis.</title>
        <authorList>
            <person name="Wang X.J."/>
            <person name="Yan Y.J."/>
            <person name="Zhang B."/>
            <person name="An J."/>
            <person name="Wang J.J."/>
            <person name="Tian J."/>
            <person name="Jiang L."/>
            <person name="Chen Y.H."/>
            <person name="Huang S.X."/>
            <person name="Yin M."/>
            <person name="Zhang J."/>
            <person name="Gao A.L."/>
            <person name="Liu C.X."/>
            <person name="Zhu Z.X."/>
            <person name="Xiang W.S."/>
        </authorList>
    </citation>
    <scope>NUCLEOTIDE SEQUENCE [LARGE SCALE GENOMIC DNA]</scope>
    <source>
        <strain evidence="10 11">BCW-1</strain>
    </source>
</reference>
<dbReference type="InterPro" id="IPR000537">
    <property type="entry name" value="UbiA_prenyltransferase"/>
</dbReference>
<keyword evidence="2 8" id="KW-0474">Menaquinone biosynthesis</keyword>
<evidence type="ECO:0000313" key="10">
    <source>
        <dbReference type="EMBL" id="ADI03338.1"/>
    </source>
</evidence>
<keyword evidence="11" id="KW-1185">Reference proteome</keyword>
<dbReference type="CDD" id="cd13962">
    <property type="entry name" value="PT_UbiA_UBIAD1"/>
    <property type="match status" value="1"/>
</dbReference>
<comment type="catalytic activity">
    <reaction evidence="8">
        <text>an all-trans-polyprenyl diphosphate + 1,4-dihydroxy-2-naphthoate + H(+) = a 2-demethylmenaquinol + CO2 + diphosphate</text>
        <dbReference type="Rhea" id="RHEA:26478"/>
        <dbReference type="Rhea" id="RHEA-COMP:9563"/>
        <dbReference type="Rhea" id="RHEA-COMP:9564"/>
        <dbReference type="ChEBI" id="CHEBI:11173"/>
        <dbReference type="ChEBI" id="CHEBI:15378"/>
        <dbReference type="ChEBI" id="CHEBI:16526"/>
        <dbReference type="ChEBI" id="CHEBI:33019"/>
        <dbReference type="ChEBI" id="CHEBI:55437"/>
        <dbReference type="ChEBI" id="CHEBI:58914"/>
        <dbReference type="EC" id="2.5.1.74"/>
    </reaction>
</comment>
<keyword evidence="6 8" id="KW-1133">Transmembrane helix</keyword>
<accession>D7BWI2</accession>
<dbReference type="InterPro" id="IPR004657">
    <property type="entry name" value="MenA"/>
</dbReference>
<evidence type="ECO:0000256" key="8">
    <source>
        <dbReference type="HAMAP-Rule" id="MF_01937"/>
    </source>
</evidence>
<name>D7BWI2_STRBB</name>
<evidence type="ECO:0000256" key="6">
    <source>
        <dbReference type="ARBA" id="ARBA00022989"/>
    </source>
</evidence>
<dbReference type="HOGENOM" id="CLU_043611_1_0_11"/>
<dbReference type="GO" id="GO:0042371">
    <property type="term" value="P:vitamin K biosynthetic process"/>
    <property type="evidence" value="ECO:0007669"/>
    <property type="project" value="TreeGrafter"/>
</dbReference>
<evidence type="ECO:0000256" key="3">
    <source>
        <dbReference type="ARBA" id="ARBA00022475"/>
    </source>
</evidence>
<dbReference type="Gene3D" id="1.10.357.140">
    <property type="entry name" value="UbiA prenyltransferase"/>
    <property type="match status" value="1"/>
</dbReference>
<dbReference type="STRING" id="749414.SBI_00217"/>